<dbReference type="PANTHER" id="PTHR46060:SF1">
    <property type="entry name" value="MARINER MOS1 TRANSPOSASE-LIKE PROTEIN"/>
    <property type="match status" value="1"/>
</dbReference>
<dbReference type="InterPro" id="IPR036397">
    <property type="entry name" value="RNaseH_sf"/>
</dbReference>
<proteinExistence type="predicted"/>
<name>A0ABQ9G585_9NEOP</name>
<keyword evidence="2" id="KW-1185">Reference proteome</keyword>
<reference evidence="1 2" key="1">
    <citation type="submission" date="2023-02" db="EMBL/GenBank/DDBJ databases">
        <title>LHISI_Scaffold_Assembly.</title>
        <authorList>
            <person name="Stuart O.P."/>
            <person name="Cleave R."/>
            <person name="Magrath M.J.L."/>
            <person name="Mikheyev A.S."/>
        </authorList>
    </citation>
    <scope>NUCLEOTIDE SEQUENCE [LARGE SCALE GENOMIC DNA]</scope>
    <source>
        <strain evidence="1">Daus_M_001</strain>
        <tissue evidence="1">Leg muscle</tissue>
    </source>
</reference>
<comment type="caution">
    <text evidence="1">The sequence shown here is derived from an EMBL/GenBank/DDBJ whole genome shotgun (WGS) entry which is preliminary data.</text>
</comment>
<accession>A0ABQ9G585</accession>
<gene>
    <name evidence="1" type="ORF">PR048_031428</name>
</gene>
<dbReference type="Gene3D" id="3.30.420.10">
    <property type="entry name" value="Ribonuclease H-like superfamily/Ribonuclease H"/>
    <property type="match status" value="1"/>
</dbReference>
<dbReference type="PANTHER" id="PTHR46060">
    <property type="entry name" value="MARINER MOS1 TRANSPOSASE-LIKE PROTEIN"/>
    <property type="match status" value="1"/>
</dbReference>
<sequence>MSEHQVLLRCIRHVRPELHRIEQWMLLHDNVPACCAICVCLFLAQYGLHLLDHPLYSPDLVPTDFLLFSFLKSDMEGARFMVVVATQEYVAPILQYFRKEAFADIFQKLYERCQ</sequence>
<evidence type="ECO:0000313" key="1">
    <source>
        <dbReference type="EMBL" id="KAJ8867625.1"/>
    </source>
</evidence>
<protein>
    <submittedName>
        <fullName evidence="1">Uncharacterized protein</fullName>
    </submittedName>
</protein>
<evidence type="ECO:0000313" key="2">
    <source>
        <dbReference type="Proteomes" id="UP001159363"/>
    </source>
</evidence>
<dbReference type="Proteomes" id="UP001159363">
    <property type="component" value="Chromosome 14"/>
</dbReference>
<dbReference type="EMBL" id="JARBHB010000015">
    <property type="protein sequence ID" value="KAJ8867625.1"/>
    <property type="molecule type" value="Genomic_DNA"/>
</dbReference>
<dbReference type="InterPro" id="IPR052709">
    <property type="entry name" value="Transposase-MT_Hybrid"/>
</dbReference>
<organism evidence="1 2">
    <name type="scientific">Dryococelus australis</name>
    <dbReference type="NCBI Taxonomy" id="614101"/>
    <lineage>
        <taxon>Eukaryota</taxon>
        <taxon>Metazoa</taxon>
        <taxon>Ecdysozoa</taxon>
        <taxon>Arthropoda</taxon>
        <taxon>Hexapoda</taxon>
        <taxon>Insecta</taxon>
        <taxon>Pterygota</taxon>
        <taxon>Neoptera</taxon>
        <taxon>Polyneoptera</taxon>
        <taxon>Phasmatodea</taxon>
        <taxon>Verophasmatodea</taxon>
        <taxon>Anareolatae</taxon>
        <taxon>Phasmatidae</taxon>
        <taxon>Eurycanthinae</taxon>
        <taxon>Dryococelus</taxon>
    </lineage>
</organism>